<organism evidence="1">
    <name type="scientific">uncultured Caudovirales phage</name>
    <dbReference type="NCBI Taxonomy" id="2100421"/>
    <lineage>
        <taxon>Viruses</taxon>
        <taxon>Duplodnaviria</taxon>
        <taxon>Heunggongvirae</taxon>
        <taxon>Uroviricota</taxon>
        <taxon>Caudoviricetes</taxon>
        <taxon>Peduoviridae</taxon>
        <taxon>Maltschvirus</taxon>
        <taxon>Maltschvirus maltsch</taxon>
    </lineage>
</organism>
<protein>
    <submittedName>
        <fullName evidence="1">Uncharacterized protein</fullName>
    </submittedName>
</protein>
<sequence>MLVVVNDYAPILNEAGVRIIQDTTHSVRVNPSQIINVSTNTVVGYEDDGETEIDVFRVRFNGGTHIWTDGAGITAINDWLFPIDMAPVAP</sequence>
<accession>A0A6J5PSR4</accession>
<name>A0A6J5PSR4_9CAUD</name>
<gene>
    <name evidence="1" type="ORF">UFOVP972_89</name>
</gene>
<evidence type="ECO:0000313" key="1">
    <source>
        <dbReference type="EMBL" id="CAB4174899.1"/>
    </source>
</evidence>
<reference evidence="1" key="1">
    <citation type="submission" date="2020-05" db="EMBL/GenBank/DDBJ databases">
        <authorList>
            <person name="Chiriac C."/>
            <person name="Salcher M."/>
            <person name="Ghai R."/>
            <person name="Kavagutti S V."/>
        </authorList>
    </citation>
    <scope>NUCLEOTIDE SEQUENCE</scope>
</reference>
<proteinExistence type="predicted"/>
<dbReference type="EMBL" id="LR796923">
    <property type="protein sequence ID" value="CAB4174899.1"/>
    <property type="molecule type" value="Genomic_DNA"/>
</dbReference>